<reference evidence="3 4" key="1">
    <citation type="journal article" date="2016" name="Nat. Commun.">
        <title>Thousands of microbial genomes shed light on interconnected biogeochemical processes in an aquifer system.</title>
        <authorList>
            <person name="Anantharaman K."/>
            <person name="Brown C.T."/>
            <person name="Hug L.A."/>
            <person name="Sharon I."/>
            <person name="Castelle C.J."/>
            <person name="Probst A.J."/>
            <person name="Thomas B.C."/>
            <person name="Singh A."/>
            <person name="Wilkins M.J."/>
            <person name="Karaoz U."/>
            <person name="Brodie E.L."/>
            <person name="Williams K.H."/>
            <person name="Hubbard S.S."/>
            <person name="Banfield J.F."/>
        </authorList>
    </citation>
    <scope>NUCLEOTIDE SEQUENCE [LARGE SCALE GENOMIC DNA]</scope>
</reference>
<feature type="chain" id="PRO_5009535002" evidence="2">
    <location>
        <begin position="38"/>
        <end position="441"/>
    </location>
</feature>
<proteinExistence type="predicted"/>
<gene>
    <name evidence="3" type="ORF">A2892_01460</name>
</gene>
<evidence type="ECO:0000256" key="2">
    <source>
        <dbReference type="SAM" id="SignalP"/>
    </source>
</evidence>
<dbReference type="Proteomes" id="UP000176404">
    <property type="component" value="Unassembled WGS sequence"/>
</dbReference>
<sequence length="441" mass="46681">MTKKKGGEKKKMNLQKKVASVIATASLLLQLATPVLADTTIVISGNGSDTENKADVKLDQTTYVQQSNTANIENTVYADANTGKNDANRNTGGSVSIDTGEAKTDVAVSNTVNSNTAEVKCCEGDLDVLISGNGDSSKNKVELDVNQGKDTGTQVYQNNSAKIENTVDADANTGKNDADRNTGGSVSITTGKATTEVDVINQANANSALVGGNSDGAKLSLRILGNGADTENKIDLDYDRSVWVDQSNQARIENYVDADADTGKNDANRNTGGTVSIDTGNAKVDVAVDNMVNFNWADVDCGCILDVLAKIVDNGDSSKNEVKADIEDLLGVVQDNSCDKYGYGERSWWWKHHKKPCLDNEVYADADTGKNDVDRNTGDPGVDPSIETGNAETDVVVENSGNSNVFGETAPDWGWEPPFPGMSFNINLTFSLGDLLAALLG</sequence>
<dbReference type="AlphaFoldDB" id="A0A1F8B9I2"/>
<feature type="region of interest" description="Disordered" evidence="1">
    <location>
        <begin position="168"/>
        <end position="187"/>
    </location>
</feature>
<dbReference type="STRING" id="1802517.A2892_01460"/>
<protein>
    <submittedName>
        <fullName evidence="3">Uncharacterized protein</fullName>
    </submittedName>
</protein>
<comment type="caution">
    <text evidence="3">The sequence shown here is derived from an EMBL/GenBank/DDBJ whole genome shotgun (WGS) entry which is preliminary data.</text>
</comment>
<evidence type="ECO:0000256" key="1">
    <source>
        <dbReference type="SAM" id="MobiDB-lite"/>
    </source>
</evidence>
<evidence type="ECO:0000313" key="4">
    <source>
        <dbReference type="Proteomes" id="UP000176404"/>
    </source>
</evidence>
<keyword evidence="2" id="KW-0732">Signal</keyword>
<organism evidence="3 4">
    <name type="scientific">Candidatus Woesebacteria bacterium RIFCSPLOWO2_01_FULL_39_10b</name>
    <dbReference type="NCBI Taxonomy" id="1802517"/>
    <lineage>
        <taxon>Bacteria</taxon>
        <taxon>Candidatus Woeseibacteriota</taxon>
    </lineage>
</organism>
<evidence type="ECO:0000313" key="3">
    <source>
        <dbReference type="EMBL" id="OGM60693.1"/>
    </source>
</evidence>
<dbReference type="EMBL" id="MGHD01000003">
    <property type="protein sequence ID" value="OGM60693.1"/>
    <property type="molecule type" value="Genomic_DNA"/>
</dbReference>
<feature type="signal peptide" evidence="2">
    <location>
        <begin position="1"/>
        <end position="37"/>
    </location>
</feature>
<accession>A0A1F8B9I2</accession>
<name>A0A1F8B9I2_9BACT</name>